<evidence type="ECO:0000256" key="1">
    <source>
        <dbReference type="ARBA" id="ARBA00004571"/>
    </source>
</evidence>
<dbReference type="PROSITE" id="PS52016">
    <property type="entry name" value="TONB_DEPENDENT_REC_3"/>
    <property type="match status" value="1"/>
</dbReference>
<evidence type="ECO:0000259" key="10">
    <source>
        <dbReference type="Pfam" id="PF00593"/>
    </source>
</evidence>
<organism evidence="12 13">
    <name type="scientific">Salegentibacter holothuriorum</name>
    <dbReference type="NCBI Taxonomy" id="241145"/>
    <lineage>
        <taxon>Bacteria</taxon>
        <taxon>Pseudomonadati</taxon>
        <taxon>Bacteroidota</taxon>
        <taxon>Flavobacteriia</taxon>
        <taxon>Flavobacteriales</taxon>
        <taxon>Flavobacteriaceae</taxon>
        <taxon>Salegentibacter</taxon>
    </lineage>
</organism>
<evidence type="ECO:0000256" key="2">
    <source>
        <dbReference type="ARBA" id="ARBA00022448"/>
    </source>
</evidence>
<sequence length="1003" mass="111854">MCFMMLCSINIFAQEIIVSGTVTDVDGMPIPTVNIIQKGTSNGVITDFDGNYEITVPANSTLTFSYIGYVSKDVEVNAQTTINVELTNDQGALDEVVVIGYGEARKKEVTSSISTVAGDDLEKITTGNAAEGLQGRASGVQVISQGGAPGAAPEILIRGITSFNNDKSPLIVVDGVMLPSGTNLNFLNPRDIKDFQILKDASAAAIYGSRASNGVILITTKRGKFGKAVFTLDVSSGVSNINKIDLADSQEYARVINERNINEGQEIKFTEEEISEFGEGTNWQDEVLSDFALVQNYNLGISGGGEDIKYLASVGYFEEQSHFEKGYRKKLTGRFNLDFQISDKIKLKQDISPRYERWEDTPNVFYNTLRIEPTTDVYIPIEERAGRNEFSIFDRSGIGVPNPVASVSRVFGGINYFGLFTNTQLNYTPFEWLDLQSQFGFNFDSSRRDDFNPEFFIHPNEQNLINNVFRRVNNNRDWVWNNTATYKNKFGEHDITFTAGLILDEQRFNYVSAYREDVPGQSEELRYIDAATGENMSVGGNESVRTMFSYLGRLMYNYKDKYFLTAAVRRDASSVFPEENKWGTFPSVSVGWSLADESFFDFDFINAFQIKAGYGQLGNQNINPASRFFGIGDSNYAFGGERVVTNTLNRFGNVDLKWETVEDINVGIEGTLFDNRLTFSIERYQRTSKDLLFQVEPPNYTGIPGTIAQNVGSMESKGWDLSVGFSDTKNKFTYSINTNISANESRLQEIAPGIEELFGQQRSDLGNRYLKISRPGEIAGLFYGYETSGLFQNQTEINSHSSENGALLQPNAVPGDLRFVDKNNDGALNDQDLTIIGNPFPDFTAGLNMDFSYGNWDLTMQWYGVFGNDIINYTNLFAYSAINEVNVRAGALDRVWRSDNPGADFPRLSSLDRNQNYQRPSDLLVEDGSFVRLKNLQLGYNIPLEGINKMRISLSAQNLFTITDYSGFDPEVSAGGDVINGYGVDYANYPLTRTFLVGLNFSL</sequence>
<dbReference type="AlphaFoldDB" id="A0A1T5EN54"/>
<reference evidence="13" key="1">
    <citation type="submission" date="2017-02" db="EMBL/GenBank/DDBJ databases">
        <authorList>
            <person name="Varghese N."/>
            <person name="Submissions S."/>
        </authorList>
    </citation>
    <scope>NUCLEOTIDE SEQUENCE [LARGE SCALE GENOMIC DNA]</scope>
    <source>
        <strain evidence="13">DSM 23405</strain>
    </source>
</reference>
<dbReference type="InterPro" id="IPR023997">
    <property type="entry name" value="TonB-dep_OMP_SusC/RagA_CS"/>
</dbReference>
<feature type="domain" description="TonB-dependent receptor plug" evidence="11">
    <location>
        <begin position="106"/>
        <end position="215"/>
    </location>
</feature>
<keyword evidence="13" id="KW-1185">Reference proteome</keyword>
<keyword evidence="7 8" id="KW-0998">Cell outer membrane</keyword>
<evidence type="ECO:0000256" key="8">
    <source>
        <dbReference type="PROSITE-ProRule" id="PRU01360"/>
    </source>
</evidence>
<dbReference type="Proteomes" id="UP000190230">
    <property type="component" value="Unassembled WGS sequence"/>
</dbReference>
<evidence type="ECO:0000256" key="6">
    <source>
        <dbReference type="ARBA" id="ARBA00023136"/>
    </source>
</evidence>
<dbReference type="InterPro" id="IPR000531">
    <property type="entry name" value="Beta-barrel_TonB"/>
</dbReference>
<dbReference type="NCBIfam" id="TIGR04056">
    <property type="entry name" value="OMP_RagA_SusC"/>
    <property type="match status" value="1"/>
</dbReference>
<dbReference type="EMBL" id="FUYY01000012">
    <property type="protein sequence ID" value="SKB85345.1"/>
    <property type="molecule type" value="Genomic_DNA"/>
</dbReference>
<accession>A0A1T5EN54</accession>
<dbReference type="NCBIfam" id="TIGR04057">
    <property type="entry name" value="SusC_RagA_signa"/>
    <property type="match status" value="1"/>
</dbReference>
<evidence type="ECO:0000256" key="7">
    <source>
        <dbReference type="ARBA" id="ARBA00023237"/>
    </source>
</evidence>
<protein>
    <submittedName>
        <fullName evidence="12">TonB-linked outer membrane protein, SusC/RagA family</fullName>
    </submittedName>
</protein>
<dbReference type="GO" id="GO:0009279">
    <property type="term" value="C:cell outer membrane"/>
    <property type="evidence" value="ECO:0007669"/>
    <property type="project" value="UniProtKB-SubCell"/>
</dbReference>
<evidence type="ECO:0000256" key="4">
    <source>
        <dbReference type="ARBA" id="ARBA00022692"/>
    </source>
</evidence>
<proteinExistence type="inferred from homology"/>
<evidence type="ECO:0000259" key="11">
    <source>
        <dbReference type="Pfam" id="PF07715"/>
    </source>
</evidence>
<dbReference type="FunFam" id="2.60.40.1120:FF:000003">
    <property type="entry name" value="Outer membrane protein Omp121"/>
    <property type="match status" value="1"/>
</dbReference>
<dbReference type="SUPFAM" id="SSF49464">
    <property type="entry name" value="Carboxypeptidase regulatory domain-like"/>
    <property type="match status" value="1"/>
</dbReference>
<gene>
    <name evidence="12" type="ORF">SAMN05660776_0106</name>
</gene>
<keyword evidence="4 8" id="KW-0812">Transmembrane</keyword>
<dbReference type="Gene3D" id="2.40.170.20">
    <property type="entry name" value="TonB-dependent receptor, beta-barrel domain"/>
    <property type="match status" value="1"/>
</dbReference>
<evidence type="ECO:0000256" key="3">
    <source>
        <dbReference type="ARBA" id="ARBA00022452"/>
    </source>
</evidence>
<dbReference type="Gene3D" id="2.60.40.1120">
    <property type="entry name" value="Carboxypeptidase-like, regulatory domain"/>
    <property type="match status" value="1"/>
</dbReference>
<dbReference type="STRING" id="241145.SAMN05660776_0106"/>
<dbReference type="Pfam" id="PF07715">
    <property type="entry name" value="Plug"/>
    <property type="match status" value="1"/>
</dbReference>
<keyword evidence="5 9" id="KW-0798">TonB box</keyword>
<dbReference type="SUPFAM" id="SSF56935">
    <property type="entry name" value="Porins"/>
    <property type="match status" value="1"/>
</dbReference>
<evidence type="ECO:0000256" key="9">
    <source>
        <dbReference type="RuleBase" id="RU003357"/>
    </source>
</evidence>
<dbReference type="InterPro" id="IPR008969">
    <property type="entry name" value="CarboxyPept-like_regulatory"/>
</dbReference>
<dbReference type="InterPro" id="IPR012910">
    <property type="entry name" value="Plug_dom"/>
</dbReference>
<feature type="domain" description="TonB-dependent receptor-like beta-barrel" evidence="10">
    <location>
        <begin position="420"/>
        <end position="959"/>
    </location>
</feature>
<dbReference type="Pfam" id="PF13715">
    <property type="entry name" value="CarbopepD_reg_2"/>
    <property type="match status" value="1"/>
</dbReference>
<evidence type="ECO:0000313" key="13">
    <source>
        <dbReference type="Proteomes" id="UP000190230"/>
    </source>
</evidence>
<comment type="subcellular location">
    <subcellularLocation>
        <location evidence="1 8">Cell outer membrane</location>
        <topology evidence="1 8">Multi-pass membrane protein</topology>
    </subcellularLocation>
</comment>
<evidence type="ECO:0000313" key="12">
    <source>
        <dbReference type="EMBL" id="SKB85345.1"/>
    </source>
</evidence>
<dbReference type="InterPro" id="IPR023996">
    <property type="entry name" value="TonB-dep_OMP_SusC/RagA"/>
</dbReference>
<name>A0A1T5EN54_9FLAO</name>
<dbReference type="Pfam" id="PF00593">
    <property type="entry name" value="TonB_dep_Rec_b-barrel"/>
    <property type="match status" value="1"/>
</dbReference>
<dbReference type="InterPro" id="IPR039426">
    <property type="entry name" value="TonB-dep_rcpt-like"/>
</dbReference>
<keyword evidence="2 8" id="KW-0813">Transport</keyword>
<dbReference type="Gene3D" id="2.170.130.10">
    <property type="entry name" value="TonB-dependent receptor, plug domain"/>
    <property type="match status" value="1"/>
</dbReference>
<dbReference type="InterPro" id="IPR037066">
    <property type="entry name" value="Plug_dom_sf"/>
</dbReference>
<dbReference type="InterPro" id="IPR036942">
    <property type="entry name" value="Beta-barrel_TonB_sf"/>
</dbReference>
<keyword evidence="6 8" id="KW-0472">Membrane</keyword>
<evidence type="ECO:0000256" key="5">
    <source>
        <dbReference type="ARBA" id="ARBA00023077"/>
    </source>
</evidence>
<comment type="similarity">
    <text evidence="8 9">Belongs to the TonB-dependent receptor family.</text>
</comment>
<keyword evidence="3 8" id="KW-1134">Transmembrane beta strand</keyword>